<proteinExistence type="predicted"/>
<keyword evidence="1" id="KW-0175">Coiled coil</keyword>
<dbReference type="EMBL" id="ADBV01025426">
    <property type="protein sequence ID" value="EJW69826.1"/>
    <property type="molecule type" value="Genomic_DNA"/>
</dbReference>
<feature type="non-terminal residue" evidence="2">
    <location>
        <position position="1"/>
    </location>
</feature>
<feature type="coiled-coil region" evidence="1">
    <location>
        <begin position="5"/>
        <end position="53"/>
    </location>
</feature>
<dbReference type="AlphaFoldDB" id="J9DK46"/>
<dbReference type="Proteomes" id="UP000004810">
    <property type="component" value="Unassembled WGS sequence"/>
</dbReference>
<name>J9DK46_WUCBA</name>
<organism evidence="2 3">
    <name type="scientific">Wuchereria bancrofti</name>
    <dbReference type="NCBI Taxonomy" id="6293"/>
    <lineage>
        <taxon>Eukaryota</taxon>
        <taxon>Metazoa</taxon>
        <taxon>Ecdysozoa</taxon>
        <taxon>Nematoda</taxon>
        <taxon>Chromadorea</taxon>
        <taxon>Rhabditida</taxon>
        <taxon>Spirurina</taxon>
        <taxon>Spiruromorpha</taxon>
        <taxon>Filarioidea</taxon>
        <taxon>Onchocercidae</taxon>
        <taxon>Wuchereria</taxon>
    </lineage>
</organism>
<protein>
    <recommendedName>
        <fullName evidence="4">HAP1 N-terminal domain-containing protein</fullName>
    </recommendedName>
</protein>
<evidence type="ECO:0000313" key="3">
    <source>
        <dbReference type="Proteomes" id="UP000004810"/>
    </source>
</evidence>
<evidence type="ECO:0000256" key="1">
    <source>
        <dbReference type="SAM" id="Coils"/>
    </source>
</evidence>
<reference evidence="3" key="1">
    <citation type="submission" date="2012-08" db="EMBL/GenBank/DDBJ databases">
        <title>The Genome Sequence of Wuchereria bancrofti.</title>
        <authorList>
            <person name="Nutman T.B."/>
            <person name="Fink D.L."/>
            <person name="Russ C."/>
            <person name="Young S."/>
            <person name="Zeng Q."/>
            <person name="Koehrsen M."/>
            <person name="Alvarado L."/>
            <person name="Berlin A."/>
            <person name="Chapman S.B."/>
            <person name="Chen Z."/>
            <person name="Freedman E."/>
            <person name="Gellesch M."/>
            <person name="Goldberg J."/>
            <person name="Griggs A."/>
            <person name="Gujja S."/>
            <person name="Heilman E.R."/>
            <person name="Heiman D."/>
            <person name="Hepburn T."/>
            <person name="Howarth C."/>
            <person name="Jen D."/>
            <person name="Larson L."/>
            <person name="Lewis B."/>
            <person name="Mehta T."/>
            <person name="Park D."/>
            <person name="Pearson M."/>
            <person name="Roberts A."/>
            <person name="Saif S."/>
            <person name="Shea T."/>
            <person name="Shenoy N."/>
            <person name="Sisk P."/>
            <person name="Stolte C."/>
            <person name="Sykes S."/>
            <person name="Walk T."/>
            <person name="White J."/>
            <person name="Yandava C."/>
            <person name="Haas B."/>
            <person name="Henn M.R."/>
            <person name="Nusbaum C."/>
            <person name="Birren B."/>
        </authorList>
    </citation>
    <scope>NUCLEOTIDE SEQUENCE [LARGE SCALE GENOMIC DNA]</scope>
    <source>
        <strain evidence="3">NA</strain>
    </source>
</reference>
<sequence>LTNEAADLQIQLQDALAMHEELAAQVNDLQERYTEVLAMLRDANEELRTYRQNESAYR</sequence>
<evidence type="ECO:0000313" key="2">
    <source>
        <dbReference type="EMBL" id="EJW69826.1"/>
    </source>
</evidence>
<gene>
    <name evidence="2" type="ORF">WUBG_19268</name>
</gene>
<comment type="caution">
    <text evidence="2">The sequence shown here is derived from an EMBL/GenBank/DDBJ whole genome shotgun (WGS) entry which is preliminary data.</text>
</comment>
<accession>J9DK46</accession>
<evidence type="ECO:0008006" key="4">
    <source>
        <dbReference type="Google" id="ProtNLM"/>
    </source>
</evidence>